<evidence type="ECO:0000256" key="1">
    <source>
        <dbReference type="SAM" id="SignalP"/>
    </source>
</evidence>
<dbReference type="Pfam" id="PF00932">
    <property type="entry name" value="LTD"/>
    <property type="match status" value="1"/>
</dbReference>
<dbReference type="STRING" id="1176198.SAMN05444716_10368"/>
<dbReference type="InterPro" id="IPR001322">
    <property type="entry name" value="Lamin_tail_dom"/>
</dbReference>
<dbReference type="InterPro" id="IPR036415">
    <property type="entry name" value="Lamin_tail_dom_sf"/>
</dbReference>
<keyword evidence="4" id="KW-1185">Reference proteome</keyword>
<proteinExistence type="predicted"/>
<dbReference type="Gene3D" id="2.60.40.1260">
    <property type="entry name" value="Lamin Tail domain"/>
    <property type="match status" value="1"/>
</dbReference>
<dbReference type="PROSITE" id="PS51841">
    <property type="entry name" value="LTD"/>
    <property type="match status" value="1"/>
</dbReference>
<evidence type="ECO:0000259" key="2">
    <source>
        <dbReference type="PROSITE" id="PS51841"/>
    </source>
</evidence>
<evidence type="ECO:0000313" key="4">
    <source>
        <dbReference type="Proteomes" id="UP000198873"/>
    </source>
</evidence>
<dbReference type="AlphaFoldDB" id="A0A1I6RGN1"/>
<accession>A0A1I6RGN1</accession>
<reference evidence="4" key="1">
    <citation type="submission" date="2016-10" db="EMBL/GenBank/DDBJ databases">
        <authorList>
            <person name="Varghese N."/>
            <person name="Submissions S."/>
        </authorList>
    </citation>
    <scope>NUCLEOTIDE SEQUENCE [LARGE SCALE GENOMIC DNA]</scope>
    <source>
        <strain evidence="4">CGMCC 4.7047</strain>
    </source>
</reference>
<sequence length="151" mass="16243">MTRSRLTALLATCVVALLLPLGTAGGAQAAGAVKISKIHYNSPGKDDRSNASLNGEWVRITNSTTKAVSLKGWTLTDAQKHTYTFGTFTLGSGKSVTVRTGSGKNTASNVYQNRRAYVWNNDKDTATLRKANGTKVHSCSYNNPKVEFKNC</sequence>
<protein>
    <submittedName>
        <fullName evidence="3">Lamin Tail Domain</fullName>
    </submittedName>
</protein>
<gene>
    <name evidence="3" type="ORF">SAMN05444716_10368</name>
</gene>
<organism evidence="3 4">
    <name type="scientific">Streptomyces harbinensis</name>
    <dbReference type="NCBI Taxonomy" id="1176198"/>
    <lineage>
        <taxon>Bacteria</taxon>
        <taxon>Bacillati</taxon>
        <taxon>Actinomycetota</taxon>
        <taxon>Actinomycetes</taxon>
        <taxon>Kitasatosporales</taxon>
        <taxon>Streptomycetaceae</taxon>
        <taxon>Streptomyces</taxon>
    </lineage>
</organism>
<dbReference type="SUPFAM" id="SSF74853">
    <property type="entry name" value="Lamin A/C globular tail domain"/>
    <property type="match status" value="1"/>
</dbReference>
<keyword evidence="1" id="KW-0732">Signal</keyword>
<evidence type="ECO:0000313" key="3">
    <source>
        <dbReference type="EMBL" id="SFS63893.1"/>
    </source>
</evidence>
<dbReference type="RefSeq" id="WP_019435558.1">
    <property type="nucleotide sequence ID" value="NZ_CP054938.1"/>
</dbReference>
<name>A0A1I6RGN1_9ACTN</name>
<feature type="domain" description="LTD" evidence="2">
    <location>
        <begin position="21"/>
        <end position="143"/>
    </location>
</feature>
<dbReference type="EMBL" id="FPAB01000003">
    <property type="protein sequence ID" value="SFS63893.1"/>
    <property type="molecule type" value="Genomic_DNA"/>
</dbReference>
<feature type="chain" id="PRO_5044373210" evidence="1">
    <location>
        <begin position="30"/>
        <end position="151"/>
    </location>
</feature>
<dbReference type="Proteomes" id="UP000198873">
    <property type="component" value="Unassembled WGS sequence"/>
</dbReference>
<feature type="signal peptide" evidence="1">
    <location>
        <begin position="1"/>
        <end position="29"/>
    </location>
</feature>